<dbReference type="AlphaFoldDB" id="A0AAX6BHR5"/>
<gene>
    <name evidence="2" type="ORF">ShirakiTB12_17710</name>
</gene>
<feature type="region of interest" description="Disordered" evidence="1">
    <location>
        <begin position="1"/>
        <end position="53"/>
    </location>
</feature>
<evidence type="ECO:0000313" key="2">
    <source>
        <dbReference type="EMBL" id="GMG73303.1"/>
    </source>
</evidence>
<accession>A0AAX6BHR5</accession>
<evidence type="ECO:0000256" key="1">
    <source>
        <dbReference type="SAM" id="MobiDB-lite"/>
    </source>
</evidence>
<dbReference type="EMBL" id="BSYK01000001">
    <property type="protein sequence ID" value="GMG73303.1"/>
    <property type="molecule type" value="Genomic_DNA"/>
</dbReference>
<dbReference type="Proteomes" id="UP001165240">
    <property type="component" value="Unassembled WGS sequence"/>
</dbReference>
<protein>
    <submittedName>
        <fullName evidence="2">Uncharacterized protein</fullName>
    </submittedName>
</protein>
<feature type="compositionally biased region" description="Basic and acidic residues" evidence="1">
    <location>
        <begin position="1"/>
        <end position="13"/>
    </location>
</feature>
<reference evidence="2" key="1">
    <citation type="journal article" date="2024" name="Appl Microbiol">
        <title>Effect of kuratsuki Bacillus and Priestia on Taste of Sake.</title>
        <authorList>
            <person name="Kobayashi K."/>
            <person name="Nishida H."/>
        </authorList>
    </citation>
    <scope>NUCLEOTIDE SEQUENCE</scope>
    <source>
        <strain evidence="2">B-12</strain>
    </source>
</reference>
<feature type="compositionally biased region" description="Basic and acidic residues" evidence="1">
    <location>
        <begin position="27"/>
        <end position="44"/>
    </location>
</feature>
<comment type="caution">
    <text evidence="2">The sequence shown here is derived from an EMBL/GenBank/DDBJ whole genome shotgun (WGS) entry which is preliminary data.</text>
</comment>
<organism evidence="2 3">
    <name type="scientific">Priestia megaterium</name>
    <name type="common">Bacillus megaterium</name>
    <dbReference type="NCBI Taxonomy" id="1404"/>
    <lineage>
        <taxon>Bacteria</taxon>
        <taxon>Bacillati</taxon>
        <taxon>Bacillota</taxon>
        <taxon>Bacilli</taxon>
        <taxon>Bacillales</taxon>
        <taxon>Bacillaceae</taxon>
        <taxon>Priestia</taxon>
    </lineage>
</organism>
<evidence type="ECO:0000313" key="3">
    <source>
        <dbReference type="Proteomes" id="UP001165240"/>
    </source>
</evidence>
<proteinExistence type="predicted"/>
<sequence length="53" mass="6245">MRRKNEVDSENNKNKIKKLIKATQWKGAKEKNENTHESSSDHQIFKRYSGPSQ</sequence>
<name>A0AAX6BHR5_PRIMG</name>